<sequence>MDAENKLNILRESLVEKNATFLFGAGASAPYFSSLGNFERILSHESISEHGKTLIKILFYDLCIKDNMYVANYMNGKCYCHEKKDLMLSIINEYSRFIYNSIEHLKVRNSRISPKRINLITTNYDLFIESAIDNILTSNPRIFFNDGTNGYGTRILSSDNFNKTLLYTGIFDNYSNEMPSVNLIKCHGSVNWKENKDNNGRSKIQILIEKNSLQTINEGLETYLDELKSYLKRGEFSQVNSYKDMISLLNREINEDLIIKINCMGEDLHTLMPIALASSIESLQIVLPTKKKFQTTLIEEHYFNMLRLVSYELEKSQSILVVFGFSFNDEHIRDIIQRSLNNPNLLVFIFCFNDRAKEEIISQFNFSFTNKPVNIIFIEPKDFLLKKIPVNEYSEEDYNSSSYTTIENKDSILLYSKEVSKLSNDNNIETPIINFSAFNSILERNITNKYISNKIAKSGDGYE</sequence>
<comment type="caution">
    <text evidence="1">The sequence shown here is derived from an EMBL/GenBank/DDBJ whole genome shotgun (WGS) entry which is preliminary data.</text>
</comment>
<reference evidence="1 2" key="1">
    <citation type="submission" date="2019-08" db="EMBL/GenBank/DDBJ databases">
        <title>Bacillus genomes from the desert of Cuatro Cienegas, Coahuila.</title>
        <authorList>
            <person name="Olmedo-Alvarez G."/>
        </authorList>
    </citation>
    <scope>NUCLEOTIDE SEQUENCE [LARGE SCALE GENOMIC DNA]</scope>
    <source>
        <strain evidence="1 2">CH108_3D</strain>
    </source>
</reference>
<proteinExistence type="predicted"/>
<evidence type="ECO:0000313" key="2">
    <source>
        <dbReference type="Proteomes" id="UP000322997"/>
    </source>
</evidence>
<organism evidence="1 2">
    <name type="scientific">Rossellomorea marisflavi</name>
    <dbReference type="NCBI Taxonomy" id="189381"/>
    <lineage>
        <taxon>Bacteria</taxon>
        <taxon>Bacillati</taxon>
        <taxon>Bacillota</taxon>
        <taxon>Bacilli</taxon>
        <taxon>Bacillales</taxon>
        <taxon>Bacillaceae</taxon>
        <taxon>Rossellomorea</taxon>
    </lineage>
</organism>
<name>A0A5D4RTY2_9BACI</name>
<protein>
    <submittedName>
        <fullName evidence="1">Uncharacterized protein</fullName>
    </submittedName>
</protein>
<gene>
    <name evidence="1" type="ORF">FZC83_07205</name>
</gene>
<dbReference type="Proteomes" id="UP000322997">
    <property type="component" value="Unassembled WGS sequence"/>
</dbReference>
<dbReference type="RefSeq" id="WP_148984865.1">
    <property type="nucleotide sequence ID" value="NZ_JBNILK010000003.1"/>
</dbReference>
<evidence type="ECO:0000313" key="1">
    <source>
        <dbReference type="EMBL" id="TYS54727.1"/>
    </source>
</evidence>
<accession>A0A5D4RTY2</accession>
<dbReference type="EMBL" id="VTEQ01000002">
    <property type="protein sequence ID" value="TYS54727.1"/>
    <property type="molecule type" value="Genomic_DNA"/>
</dbReference>
<dbReference type="AlphaFoldDB" id="A0A5D4RTY2"/>